<evidence type="ECO:0000313" key="5">
    <source>
        <dbReference type="Proteomes" id="UP000184330"/>
    </source>
</evidence>
<dbReference type="AlphaFoldDB" id="A0A1L7WYH9"/>
<dbReference type="OrthoDB" id="3546297at2759"/>
<dbReference type="Pfam" id="PF20237">
    <property type="entry name" value="DUF6594"/>
    <property type="match status" value="1"/>
</dbReference>
<keyword evidence="2" id="KW-0472">Membrane</keyword>
<dbReference type="Proteomes" id="UP000184330">
    <property type="component" value="Unassembled WGS sequence"/>
</dbReference>
<feature type="transmembrane region" description="Helical" evidence="2">
    <location>
        <begin position="234"/>
        <end position="255"/>
    </location>
</feature>
<accession>A0A1L7WYH9</accession>
<proteinExistence type="predicted"/>
<keyword evidence="5" id="KW-1185">Reference proteome</keyword>
<evidence type="ECO:0000313" key="4">
    <source>
        <dbReference type="EMBL" id="CZR57810.1"/>
    </source>
</evidence>
<evidence type="ECO:0000259" key="3">
    <source>
        <dbReference type="Pfam" id="PF20237"/>
    </source>
</evidence>
<feature type="transmembrane region" description="Helical" evidence="2">
    <location>
        <begin position="261"/>
        <end position="280"/>
    </location>
</feature>
<gene>
    <name evidence="4" type="ORF">PAC_07699</name>
</gene>
<evidence type="ECO:0000256" key="1">
    <source>
        <dbReference type="SAM" id="MobiDB-lite"/>
    </source>
</evidence>
<sequence length="309" mass="32979">MVAGKIPDIELAPDGQDSGLGAQPRPESENNARQNGPTNSVTADKVVILSFRDLQLKRIAELQDQLLALSVQAVIGDSLAPDHTSKVDRALSDYAEALRNYETLSMNAIPSIPVGAYLVGSLARVGAEPPRSYRVLLASNLERLFQKVFGVSIRKLVQKIHSFSSVLDVFINSSPSSAAIVWGAVRLLMSTEAAFGPSLAIEEIEKVYGNFGFRELDQRGRLERARKQAFTQRLFMGVFGGIALIGPVLIMRLHASENTSLITVSVATILFAIALAFGASDSTGKDVLAATAAYTAVLVVFIGSSSSSG</sequence>
<name>A0A1L7WYH9_9HELO</name>
<organism evidence="4 5">
    <name type="scientific">Phialocephala subalpina</name>
    <dbReference type="NCBI Taxonomy" id="576137"/>
    <lineage>
        <taxon>Eukaryota</taxon>
        <taxon>Fungi</taxon>
        <taxon>Dikarya</taxon>
        <taxon>Ascomycota</taxon>
        <taxon>Pezizomycotina</taxon>
        <taxon>Leotiomycetes</taxon>
        <taxon>Helotiales</taxon>
        <taxon>Mollisiaceae</taxon>
        <taxon>Phialocephala</taxon>
        <taxon>Phialocephala fortinii species complex</taxon>
    </lineage>
</organism>
<feature type="transmembrane region" description="Helical" evidence="2">
    <location>
        <begin position="287"/>
        <end position="306"/>
    </location>
</feature>
<dbReference type="InterPro" id="IPR046529">
    <property type="entry name" value="DUF6594"/>
</dbReference>
<protein>
    <recommendedName>
        <fullName evidence="3">DUF6594 domain-containing protein</fullName>
    </recommendedName>
</protein>
<feature type="domain" description="DUF6594" evidence="3">
    <location>
        <begin position="220"/>
        <end position="299"/>
    </location>
</feature>
<dbReference type="STRING" id="576137.A0A1L7WYH9"/>
<feature type="compositionally biased region" description="Polar residues" evidence="1">
    <location>
        <begin position="29"/>
        <end position="39"/>
    </location>
</feature>
<evidence type="ECO:0000256" key="2">
    <source>
        <dbReference type="SAM" id="Phobius"/>
    </source>
</evidence>
<dbReference type="EMBL" id="FJOG01000010">
    <property type="protein sequence ID" value="CZR57810.1"/>
    <property type="molecule type" value="Genomic_DNA"/>
</dbReference>
<reference evidence="4 5" key="1">
    <citation type="submission" date="2016-03" db="EMBL/GenBank/DDBJ databases">
        <authorList>
            <person name="Ploux O."/>
        </authorList>
    </citation>
    <scope>NUCLEOTIDE SEQUENCE [LARGE SCALE GENOMIC DNA]</scope>
    <source>
        <strain evidence="4 5">UAMH 11012</strain>
    </source>
</reference>
<keyword evidence="2" id="KW-0812">Transmembrane</keyword>
<keyword evidence="2" id="KW-1133">Transmembrane helix</keyword>
<feature type="region of interest" description="Disordered" evidence="1">
    <location>
        <begin position="1"/>
        <end position="39"/>
    </location>
</feature>